<evidence type="ECO:0000256" key="2">
    <source>
        <dbReference type="ARBA" id="ARBA00009530"/>
    </source>
</evidence>
<organism evidence="8 9">
    <name type="scientific">Coemansia aciculifera</name>
    <dbReference type="NCBI Taxonomy" id="417176"/>
    <lineage>
        <taxon>Eukaryota</taxon>
        <taxon>Fungi</taxon>
        <taxon>Fungi incertae sedis</taxon>
        <taxon>Zoopagomycota</taxon>
        <taxon>Kickxellomycotina</taxon>
        <taxon>Kickxellomycetes</taxon>
        <taxon>Kickxellales</taxon>
        <taxon>Kickxellaceae</taxon>
        <taxon>Coemansia</taxon>
    </lineage>
</organism>
<keyword evidence="3 7" id="KW-0812">Transmembrane</keyword>
<evidence type="ECO:0000256" key="4">
    <source>
        <dbReference type="ARBA" id="ARBA00022989"/>
    </source>
</evidence>
<protein>
    <submittedName>
        <fullName evidence="8">Plasma membrane proteolipid Pmp3</fullName>
    </submittedName>
</protein>
<feature type="compositionally biased region" description="Basic residues" evidence="6">
    <location>
        <begin position="184"/>
        <end position="193"/>
    </location>
</feature>
<dbReference type="EMBL" id="JANBUY010000058">
    <property type="protein sequence ID" value="KAJ2865507.1"/>
    <property type="molecule type" value="Genomic_DNA"/>
</dbReference>
<feature type="compositionally biased region" description="Polar residues" evidence="6">
    <location>
        <begin position="160"/>
        <end position="169"/>
    </location>
</feature>
<dbReference type="PROSITE" id="PS01309">
    <property type="entry name" value="UPF0057"/>
    <property type="match status" value="1"/>
</dbReference>
<accession>A0A9W8ILM1</accession>
<dbReference type="AlphaFoldDB" id="A0A9W8ILM1"/>
<feature type="transmembrane region" description="Helical" evidence="7">
    <location>
        <begin position="37"/>
        <end position="56"/>
    </location>
</feature>
<proteinExistence type="inferred from homology"/>
<gene>
    <name evidence="8" type="primary">PMP3</name>
    <name evidence="8" type="ORF">GGH94_002198</name>
</gene>
<dbReference type="PANTHER" id="PTHR21659:SF42">
    <property type="entry name" value="UPF0057 MEMBRANE PROTEIN ZK632.10-RELATED"/>
    <property type="match status" value="1"/>
</dbReference>
<feature type="transmembrane region" description="Helical" evidence="7">
    <location>
        <begin position="92"/>
        <end position="114"/>
    </location>
</feature>
<comment type="caution">
    <text evidence="8">The sequence shown here is derived from an EMBL/GenBank/DDBJ whole genome shotgun (WGS) entry which is preliminary data.</text>
</comment>
<keyword evidence="9" id="KW-1185">Reference proteome</keyword>
<name>A0A9W8ILM1_9FUNG</name>
<evidence type="ECO:0000313" key="8">
    <source>
        <dbReference type="EMBL" id="KAJ2865507.1"/>
    </source>
</evidence>
<evidence type="ECO:0000256" key="7">
    <source>
        <dbReference type="SAM" id="Phobius"/>
    </source>
</evidence>
<keyword evidence="5 7" id="KW-0472">Membrane</keyword>
<feature type="transmembrane region" description="Helical" evidence="7">
    <location>
        <begin position="6"/>
        <end position="25"/>
    </location>
</feature>
<dbReference type="Proteomes" id="UP001140074">
    <property type="component" value="Unassembled WGS sequence"/>
</dbReference>
<feature type="compositionally biased region" description="Basic and acidic residues" evidence="6">
    <location>
        <begin position="258"/>
        <end position="270"/>
    </location>
</feature>
<comment type="subcellular location">
    <subcellularLocation>
        <location evidence="1">Membrane</location>
    </subcellularLocation>
</comment>
<evidence type="ECO:0000313" key="9">
    <source>
        <dbReference type="Proteomes" id="UP001140074"/>
    </source>
</evidence>
<evidence type="ECO:0000256" key="5">
    <source>
        <dbReference type="ARBA" id="ARBA00023136"/>
    </source>
</evidence>
<dbReference type="GO" id="GO:0016020">
    <property type="term" value="C:membrane"/>
    <property type="evidence" value="ECO:0007669"/>
    <property type="project" value="UniProtKB-SubCell"/>
</dbReference>
<feature type="region of interest" description="Disordered" evidence="6">
    <location>
        <begin position="145"/>
        <end position="270"/>
    </location>
</feature>
<evidence type="ECO:0000256" key="1">
    <source>
        <dbReference type="ARBA" id="ARBA00004370"/>
    </source>
</evidence>
<evidence type="ECO:0000256" key="6">
    <source>
        <dbReference type="SAM" id="MobiDB-lite"/>
    </source>
</evidence>
<dbReference type="PANTHER" id="PTHR21659">
    <property type="entry name" value="HYDROPHOBIC PROTEIN RCI2 LOW TEMPERATURE AND SALT RESPONSIVE PROTEIN LTI6 -RELATED"/>
    <property type="match status" value="1"/>
</dbReference>
<reference evidence="8" key="1">
    <citation type="submission" date="2022-07" db="EMBL/GenBank/DDBJ databases">
        <title>Phylogenomic reconstructions and comparative analyses of Kickxellomycotina fungi.</title>
        <authorList>
            <person name="Reynolds N.K."/>
            <person name="Stajich J.E."/>
            <person name="Barry K."/>
            <person name="Grigoriev I.V."/>
            <person name="Crous P."/>
            <person name="Smith M.E."/>
        </authorList>
    </citation>
    <scope>NUCLEOTIDE SEQUENCE</scope>
    <source>
        <strain evidence="8">RSA 476</strain>
    </source>
</reference>
<feature type="compositionally biased region" description="Low complexity" evidence="6">
    <location>
        <begin position="194"/>
        <end position="210"/>
    </location>
</feature>
<comment type="similarity">
    <text evidence="2">Belongs to the UPF0057 (PMP3) family.</text>
</comment>
<sequence>MSCRNATDVMLLILAFFLPPLAVFFKRGCTADLLINIGLTLLGYLPGMVHAWYLILKYPYTVAQPSDVVLLLLGVICPPGSVALKRGLNRDFIICVALTLLFWLPGVGFSWYLIFKHPLTNFRLSGNTGRYHTLEEGLRRHSLNETLEVDSSNHSEVNDSRSTTMTSETAALALPPLRKSQSGRGKKARRSRKSGSQSSVGVSRPSTSPSNNALQEAARSYAMRHQQRQQSNSVKKWFVDRFYFPDPTQVPPSPQESNRGEQHELGDAGR</sequence>
<keyword evidence="4 7" id="KW-1133">Transmembrane helix</keyword>
<evidence type="ECO:0000256" key="3">
    <source>
        <dbReference type="ARBA" id="ARBA00022692"/>
    </source>
</evidence>
<dbReference type="Pfam" id="PF01679">
    <property type="entry name" value="Pmp3"/>
    <property type="match status" value="2"/>
</dbReference>
<dbReference type="InterPro" id="IPR000612">
    <property type="entry name" value="PMP3"/>
</dbReference>